<organism evidence="4 5">
    <name type="scientific">Jiangella asiatica</name>
    <dbReference type="NCBI Taxonomy" id="2530372"/>
    <lineage>
        <taxon>Bacteria</taxon>
        <taxon>Bacillati</taxon>
        <taxon>Actinomycetota</taxon>
        <taxon>Actinomycetes</taxon>
        <taxon>Jiangellales</taxon>
        <taxon>Jiangellaceae</taxon>
        <taxon>Jiangella</taxon>
    </lineage>
</organism>
<feature type="domain" description="Methyltransferase" evidence="3">
    <location>
        <begin position="33"/>
        <end position="121"/>
    </location>
</feature>
<dbReference type="FunCoup" id="A0A4V2Z239">
    <property type="interactions" value="2"/>
</dbReference>
<dbReference type="Gene3D" id="3.40.50.150">
    <property type="entry name" value="Vaccinia Virus protein VP39"/>
    <property type="match status" value="1"/>
</dbReference>
<dbReference type="InterPro" id="IPR029063">
    <property type="entry name" value="SAM-dependent_MTases_sf"/>
</dbReference>
<dbReference type="NCBIfam" id="NF010703">
    <property type="entry name" value="PRK14103.1"/>
    <property type="match status" value="1"/>
</dbReference>
<dbReference type="InterPro" id="IPR041698">
    <property type="entry name" value="Methyltransf_25"/>
</dbReference>
<name>A0A4V2Z239_9ACTN</name>
<evidence type="ECO:0000313" key="5">
    <source>
        <dbReference type="Proteomes" id="UP000294739"/>
    </source>
</evidence>
<dbReference type="InParanoid" id="A0A4V2Z239"/>
<sequence length="254" mass="28170">MWDPDRYLAFADQRARPFRDLVAQVDATDVREVADLGCGPGNLTVGLALRWPDAHVVGVDSSAEMIAATQAADRVEFVQADLRDWEPARPVDVLLSNATLQWVPGHLELLPRLAGHVADGGWLAFQVPGNFGEPAHVLLRELTGTDRWRDLLHHLHRPGVHEPAAYLDALLDLGLEAQVWETTYHQLLQGEDAVLEWMSGTALRPIFAALDAAGGRELFLADYRELLRTAYSPGRHGTVLPYRRVFAVARKPGR</sequence>
<reference evidence="4 5" key="1">
    <citation type="submission" date="2019-03" db="EMBL/GenBank/DDBJ databases">
        <title>Draft genome sequences of novel Actinobacteria.</title>
        <authorList>
            <person name="Sahin N."/>
            <person name="Ay H."/>
            <person name="Saygin H."/>
        </authorList>
    </citation>
    <scope>NUCLEOTIDE SEQUENCE [LARGE SCALE GENOMIC DNA]</scope>
    <source>
        <strain evidence="4 5">5K138</strain>
    </source>
</reference>
<dbReference type="SUPFAM" id="SSF53335">
    <property type="entry name" value="S-adenosyl-L-methionine-dependent methyltransferases"/>
    <property type="match status" value="1"/>
</dbReference>
<dbReference type="Pfam" id="PF13649">
    <property type="entry name" value="Methyltransf_25"/>
    <property type="match status" value="1"/>
</dbReference>
<dbReference type="InterPro" id="IPR023149">
    <property type="entry name" value="Trans_acon_MeTrfase_C"/>
</dbReference>
<dbReference type="PANTHER" id="PTHR43861:SF1">
    <property type="entry name" value="TRANS-ACONITATE 2-METHYLTRANSFERASE"/>
    <property type="match status" value="1"/>
</dbReference>
<keyword evidence="5" id="KW-1185">Reference proteome</keyword>
<dbReference type="EC" id="2.1.1.144" evidence="4"/>
<evidence type="ECO:0000313" key="4">
    <source>
        <dbReference type="EMBL" id="TDE07428.1"/>
    </source>
</evidence>
<evidence type="ECO:0000259" key="3">
    <source>
        <dbReference type="Pfam" id="PF13649"/>
    </source>
</evidence>
<dbReference type="Gene3D" id="1.10.150.290">
    <property type="entry name" value="S-adenosyl-L-methionine-dependent methyltransferases"/>
    <property type="match status" value="1"/>
</dbReference>
<dbReference type="GO" id="GO:0030798">
    <property type="term" value="F:trans-aconitate 2-methyltransferase activity"/>
    <property type="evidence" value="ECO:0007669"/>
    <property type="project" value="UniProtKB-EC"/>
</dbReference>
<comment type="caution">
    <text evidence="4">The sequence shown here is derived from an EMBL/GenBank/DDBJ whole genome shotgun (WGS) entry which is preliminary data.</text>
</comment>
<dbReference type="RefSeq" id="WP_131897596.1">
    <property type="nucleotide sequence ID" value="NZ_SMKZ01000030.1"/>
</dbReference>
<evidence type="ECO:0000256" key="2">
    <source>
        <dbReference type="ARBA" id="ARBA00022679"/>
    </source>
</evidence>
<dbReference type="PANTHER" id="PTHR43861">
    <property type="entry name" value="TRANS-ACONITATE 2-METHYLTRANSFERASE-RELATED"/>
    <property type="match status" value="1"/>
</dbReference>
<evidence type="ECO:0000256" key="1">
    <source>
        <dbReference type="ARBA" id="ARBA00022603"/>
    </source>
</evidence>
<dbReference type="EMBL" id="SMKZ01000030">
    <property type="protein sequence ID" value="TDE07428.1"/>
    <property type="molecule type" value="Genomic_DNA"/>
</dbReference>
<keyword evidence="1 4" id="KW-0489">Methyltransferase</keyword>
<dbReference type="OrthoDB" id="9795085at2"/>
<dbReference type="GO" id="GO:0032259">
    <property type="term" value="P:methylation"/>
    <property type="evidence" value="ECO:0007669"/>
    <property type="project" value="UniProtKB-KW"/>
</dbReference>
<protein>
    <submittedName>
        <fullName evidence="4">Trans-aconitate 2-methyltransferase</fullName>
        <ecNumber evidence="4">2.1.1.144</ecNumber>
    </submittedName>
</protein>
<dbReference type="AlphaFoldDB" id="A0A4V2Z239"/>
<accession>A0A4V2Z239</accession>
<dbReference type="Proteomes" id="UP000294739">
    <property type="component" value="Unassembled WGS sequence"/>
</dbReference>
<dbReference type="CDD" id="cd02440">
    <property type="entry name" value="AdoMet_MTases"/>
    <property type="match status" value="1"/>
</dbReference>
<proteinExistence type="predicted"/>
<gene>
    <name evidence="4" type="ORF">E1269_19520</name>
</gene>
<keyword evidence="2 4" id="KW-0808">Transferase</keyword>